<protein>
    <submittedName>
        <fullName evidence="1">Uncharacterized protein</fullName>
    </submittedName>
</protein>
<evidence type="ECO:0000313" key="2">
    <source>
        <dbReference type="Proteomes" id="UP000198286"/>
    </source>
</evidence>
<proteinExistence type="predicted"/>
<accession>A0A220Y6Z0</accession>
<sequence length="36" mass="4221">MATSGDFYLAIDTLPDLTRDVSGAIRWRYEWIRSLM</sequence>
<dbReference type="AlphaFoldDB" id="A0A220Y6Z0"/>
<gene>
    <name evidence="1" type="ORF">MYCOZU2_00881</name>
</gene>
<evidence type="ECO:0000313" key="1">
    <source>
        <dbReference type="EMBL" id="ASL13330.1"/>
    </source>
</evidence>
<dbReference type="Proteomes" id="UP000198286">
    <property type="component" value="Chromosome"/>
</dbReference>
<organism evidence="1 2">
    <name type="scientific">Mycobacterium intracellulare subsp. chimaera</name>
    <dbReference type="NCBI Taxonomy" id="222805"/>
    <lineage>
        <taxon>Bacteria</taxon>
        <taxon>Bacillati</taxon>
        <taxon>Actinomycetota</taxon>
        <taxon>Actinomycetes</taxon>
        <taxon>Mycobacteriales</taxon>
        <taxon>Mycobacteriaceae</taxon>
        <taxon>Mycobacterium</taxon>
        <taxon>Mycobacterium avium complex (MAC)</taxon>
    </lineage>
</organism>
<name>A0A220Y6Z0_MYCIT</name>
<dbReference type="EMBL" id="CP015267">
    <property type="protein sequence ID" value="ASL13330.1"/>
    <property type="molecule type" value="Genomic_DNA"/>
</dbReference>
<reference evidence="1 2" key="1">
    <citation type="journal article" date="2017" name="Lancet Infect. Dis.">
        <title>Global outbreak of severe Mycobacterium chimaera disease after cardiac surgery: a molecular epidemiological study.</title>
        <authorList>
            <person name="van Ingen J."/>
            <person name="Kohl T."/>
            <person name="Kranzer K."/>
            <person name="Hasse B."/>
            <person name="Keller P."/>
            <person name="Szafranska A."/>
            <person name="Hillemann D."/>
            <person name="Chand M."/>
            <person name="Schreiber P."/>
            <person name="Sommerstein R."/>
            <person name="Berger C."/>
            <person name="Genoni M."/>
            <person name="Ruegg C."/>
            <person name="Troillet N."/>
            <person name="Widmer A.F."/>
            <person name="Becker S.L."/>
            <person name="Herrmann M."/>
            <person name="Eckmanns T."/>
            <person name="Haller S."/>
            <person name="Hoeller C."/>
            <person name="Debast S.B."/>
            <person name="Wolfhagen M.J."/>
            <person name="Hopman J."/>
            <person name="Kluytmans J."/>
            <person name="Langelaar M."/>
            <person name="Notermans D.W."/>
            <person name="ten Oever J."/>
            <person name="van den Barselaar P."/>
            <person name="Vonk A.B.A."/>
            <person name="Vos M.C."/>
            <person name="Ahmed N."/>
            <person name="Brown T."/>
            <person name="Crook D."/>
            <person name="Lamagni T."/>
            <person name="Phin N."/>
            <person name="Smith E.G."/>
            <person name="Zambon M."/>
            <person name="Serr A."/>
            <person name="Goetting T."/>
            <person name="Ebner W."/>
            <person name="Thuermer A."/>
            <person name="Utpatel C."/>
            <person name="Sproer C."/>
            <person name="Bunk B."/>
            <person name="Nubel U."/>
            <person name="Bloemberg G."/>
            <person name="Bottger E."/>
            <person name="Niemann S."/>
            <person name="Wagner D."/>
            <person name="Sax H."/>
        </authorList>
    </citation>
    <scope>NUCLEOTIDE SEQUENCE [LARGE SCALE GENOMIC DNA]</scope>
    <source>
        <strain evidence="1 2">ZUERICH-2</strain>
    </source>
</reference>